<dbReference type="InterPro" id="IPR023214">
    <property type="entry name" value="HAD_sf"/>
</dbReference>
<comment type="caution">
    <text evidence="1">The sequence shown here is derived from an EMBL/GenBank/DDBJ whole genome shotgun (WGS) entry which is preliminary data.</text>
</comment>
<evidence type="ECO:0000313" key="1">
    <source>
        <dbReference type="EMBL" id="HHQ49729.1"/>
    </source>
</evidence>
<accession>A0A7J3Z4F3</accession>
<protein>
    <submittedName>
        <fullName evidence="1">Uncharacterized protein</fullName>
    </submittedName>
</protein>
<dbReference type="InterPro" id="IPR036412">
    <property type="entry name" value="HAD-like_sf"/>
</dbReference>
<organism evidence="1">
    <name type="scientific">Ignisphaera aggregans</name>
    <dbReference type="NCBI Taxonomy" id="334771"/>
    <lineage>
        <taxon>Archaea</taxon>
        <taxon>Thermoproteota</taxon>
        <taxon>Thermoprotei</taxon>
        <taxon>Desulfurococcales</taxon>
        <taxon>Desulfurococcaceae</taxon>
        <taxon>Ignisphaera</taxon>
    </lineage>
</organism>
<dbReference type="AlphaFoldDB" id="A0A7J3Z4F3"/>
<dbReference type="SUPFAM" id="SSF56784">
    <property type="entry name" value="HAD-like"/>
    <property type="match status" value="1"/>
</dbReference>
<dbReference type="EMBL" id="DRYQ01000001">
    <property type="protein sequence ID" value="HHQ49729.1"/>
    <property type="molecule type" value="Genomic_DNA"/>
</dbReference>
<gene>
    <name evidence="1" type="ORF">ENM66_00025</name>
</gene>
<sequence>MSLSPLSCISTNFVIVNCSKLKRSNNAVFDIDGVLIDCSERLAKCKEEARGNRRLFWNCFLSTKYMHLDKPIDFGLEVLRDRLSKSFSVVIITGRTDNMAQKTLEQLKSMGVEGLPIVFRRRGNTARDYIYKPLTAKKLRLEVLEVHEDDFEVLKSFKEAYPEARTYLYIFTDITARINSG</sequence>
<reference evidence="1" key="1">
    <citation type="journal article" date="2020" name="mSystems">
        <title>Genome- and Community-Level Interaction Insights into Carbon Utilization and Element Cycling Functions of Hydrothermarchaeota in Hydrothermal Sediment.</title>
        <authorList>
            <person name="Zhou Z."/>
            <person name="Liu Y."/>
            <person name="Xu W."/>
            <person name="Pan J."/>
            <person name="Luo Z.H."/>
            <person name="Li M."/>
        </authorList>
    </citation>
    <scope>NUCLEOTIDE SEQUENCE [LARGE SCALE GENOMIC DNA]</scope>
    <source>
        <strain evidence="1">SpSt-1105</strain>
    </source>
</reference>
<proteinExistence type="predicted"/>
<dbReference type="Gene3D" id="3.40.50.1000">
    <property type="entry name" value="HAD superfamily/HAD-like"/>
    <property type="match status" value="1"/>
</dbReference>
<name>A0A7J3Z4F3_9CREN</name>